<dbReference type="SUPFAM" id="SSF53187">
    <property type="entry name" value="Zn-dependent exopeptidases"/>
    <property type="match status" value="1"/>
</dbReference>
<evidence type="ECO:0000259" key="5">
    <source>
        <dbReference type="PROSITE" id="PS50975"/>
    </source>
</evidence>
<dbReference type="Pfam" id="PF01546">
    <property type="entry name" value="Peptidase_M20"/>
    <property type="match status" value="1"/>
</dbReference>
<dbReference type="GO" id="GO:0005524">
    <property type="term" value="F:ATP binding"/>
    <property type="evidence" value="ECO:0007669"/>
    <property type="project" value="UniProtKB-UniRule"/>
</dbReference>
<feature type="domain" description="ATP-grasp" evidence="5">
    <location>
        <begin position="119"/>
        <end position="320"/>
    </location>
</feature>
<dbReference type="PANTHER" id="PTHR23132">
    <property type="entry name" value="D-ALANINE--D-ALANINE LIGASE"/>
    <property type="match status" value="1"/>
</dbReference>
<dbReference type="Gene3D" id="3.40.50.20">
    <property type="match status" value="1"/>
</dbReference>
<dbReference type="EMBL" id="CP144914">
    <property type="protein sequence ID" value="WWD80924.1"/>
    <property type="molecule type" value="Genomic_DNA"/>
</dbReference>
<protein>
    <submittedName>
        <fullName evidence="6">M20/M25/M40 family metallo-hydrolase</fullName>
    </submittedName>
</protein>
<gene>
    <name evidence="6" type="ORF">FTX54_005005</name>
</gene>
<evidence type="ECO:0000256" key="3">
    <source>
        <dbReference type="ARBA" id="ARBA00023316"/>
    </source>
</evidence>
<sequence length="716" mass="79957">MKIAVVYNRESQAVINLFGTQNREKYGLETIRRIKDGLKKGGHEVETFEGDKNLIQNLENFMPSVISGERPGLVFNLSYGIQGRGRYMHVPGMLEMLGIPYVGSGPETHALALDKVVTKILLLQRGLPTPKFAVLDTPDSPLNEGLHYPLIVKPKDEAVSFGLRIVHNEKELREGVQVIYDTYDAPTLVEEYIQGREVNVGLLGNKPTEALPPVELVFGEGPQIFTYEDKKNESGRTVEKVCPAHLTEEETERVKELAVKTFEVLNCYDSARVDFRIDEQGNPYILEVNSMASLGADGSFVYAAEKVGLDYPALMNRIIDVTCERYFGKNFFDEESHESKTPASRIFQRLTTNRGKLEADLKAWTNISSRTEDAVGLSSVRKRLEEKLGKLAMEPVPAFSNGRSAWTWQTKAGLKDGTLIVVPIDVPGQRTGFPIPFRKEQEWIYGEGVASSRGGLTTILASLQALKDEKVLGKTKTGVFFYSDEGRGMRYSSLMLEKAAAEAKEVIVMQPGFVEGKVVDQRRGAKQYHVIVEGDPERIGKSAKPLDVLSWFLEKTDKLKGLNSRQKKIAVAVQDLKSERYSVLMPHRVTATIAITYIDEAIAEKTEAELHKLFKASKQGMKTYVEKITERPPLLHKKEHQLLPKLQKWSEAYQLPFGTESSLLATAAGNVPVDIPTVCGFAPASKHLFTPNEAMHRSELVQRSVLLALYLQGERT</sequence>
<dbReference type="KEGG" id="ahal:FTX54_005005"/>
<dbReference type="Pfam" id="PF07478">
    <property type="entry name" value="Dala_Dala_lig_C"/>
    <property type="match status" value="1"/>
</dbReference>
<dbReference type="InterPro" id="IPR002933">
    <property type="entry name" value="Peptidase_M20"/>
</dbReference>
<keyword evidence="3" id="KW-0961">Cell wall biogenesis/degradation</keyword>
<accession>A0A5C7F5R2</accession>
<dbReference type="SUPFAM" id="SSF56059">
    <property type="entry name" value="Glutathione synthetase ATP-binding domain-like"/>
    <property type="match status" value="1"/>
</dbReference>
<organism evidence="6 7">
    <name type="scientific">Alkalicoccus halolimnae</name>
    <dbReference type="NCBI Taxonomy" id="1667239"/>
    <lineage>
        <taxon>Bacteria</taxon>
        <taxon>Bacillati</taxon>
        <taxon>Bacillota</taxon>
        <taxon>Bacilli</taxon>
        <taxon>Bacillales</taxon>
        <taxon>Bacillaceae</taxon>
        <taxon>Alkalicoccus</taxon>
    </lineage>
</organism>
<evidence type="ECO:0000256" key="1">
    <source>
        <dbReference type="ARBA" id="ARBA00010871"/>
    </source>
</evidence>
<dbReference type="GO" id="GO:0046872">
    <property type="term" value="F:metal ion binding"/>
    <property type="evidence" value="ECO:0007669"/>
    <property type="project" value="InterPro"/>
</dbReference>
<dbReference type="SUPFAM" id="SSF52440">
    <property type="entry name" value="PreATP-grasp domain"/>
    <property type="match status" value="1"/>
</dbReference>
<dbReference type="InterPro" id="IPR011095">
    <property type="entry name" value="Dala_Dala_lig_C"/>
</dbReference>
<evidence type="ECO:0000256" key="2">
    <source>
        <dbReference type="ARBA" id="ARBA00022598"/>
    </source>
</evidence>
<dbReference type="Gene3D" id="3.30.70.360">
    <property type="match status" value="1"/>
</dbReference>
<evidence type="ECO:0000256" key="4">
    <source>
        <dbReference type="PROSITE-ProRule" id="PRU00409"/>
    </source>
</evidence>
<dbReference type="GO" id="GO:0016787">
    <property type="term" value="F:hydrolase activity"/>
    <property type="evidence" value="ECO:0007669"/>
    <property type="project" value="InterPro"/>
</dbReference>
<dbReference type="Gene3D" id="3.30.470.20">
    <property type="entry name" value="ATP-grasp fold, B domain"/>
    <property type="match status" value="1"/>
</dbReference>
<keyword evidence="2" id="KW-0436">Ligase</keyword>
<keyword evidence="4" id="KW-0547">Nucleotide-binding</keyword>
<dbReference type="InterPro" id="IPR016185">
    <property type="entry name" value="PreATP-grasp_dom_sf"/>
</dbReference>
<dbReference type="PANTHER" id="PTHR23132:SF23">
    <property type="entry name" value="D-ALANINE--D-ALANINE LIGASE B"/>
    <property type="match status" value="1"/>
</dbReference>
<dbReference type="GO" id="GO:0071555">
    <property type="term" value="P:cell wall organization"/>
    <property type="evidence" value="ECO:0007669"/>
    <property type="project" value="UniProtKB-KW"/>
</dbReference>
<dbReference type="InterPro" id="IPR011761">
    <property type="entry name" value="ATP-grasp"/>
</dbReference>
<evidence type="ECO:0000313" key="7">
    <source>
        <dbReference type="Proteomes" id="UP000321816"/>
    </source>
</evidence>
<dbReference type="Proteomes" id="UP000321816">
    <property type="component" value="Chromosome"/>
</dbReference>
<keyword evidence="4" id="KW-0067">ATP-binding</keyword>
<dbReference type="PROSITE" id="PS50975">
    <property type="entry name" value="ATP_GRASP"/>
    <property type="match status" value="1"/>
</dbReference>
<dbReference type="OrthoDB" id="9813261at2"/>
<dbReference type="GO" id="GO:0008716">
    <property type="term" value="F:D-alanine-D-alanine ligase activity"/>
    <property type="evidence" value="ECO:0007669"/>
    <property type="project" value="InterPro"/>
</dbReference>
<comment type="similarity">
    <text evidence="1">Belongs to the D-alanine--D-alanine ligase family.</text>
</comment>
<dbReference type="AlphaFoldDB" id="A0A5C7F5R2"/>
<proteinExistence type="inferred from homology"/>
<name>A0A5C7F5R2_9BACI</name>
<evidence type="ECO:0000313" key="6">
    <source>
        <dbReference type="EMBL" id="WWD80924.1"/>
    </source>
</evidence>
<dbReference type="RefSeq" id="WP_147803160.1">
    <property type="nucleotide sequence ID" value="NZ_CP144914.1"/>
</dbReference>
<dbReference type="Gene3D" id="3.40.630.10">
    <property type="entry name" value="Zn peptidases"/>
    <property type="match status" value="1"/>
</dbReference>
<reference evidence="6 7" key="1">
    <citation type="submission" date="2024-01" db="EMBL/GenBank/DDBJ databases">
        <title>Complete Genome Sequence of Alkalicoccus halolimnae BZ-SZ-XJ29T, a Moderately Halophilic Bacterium Isolated from a Salt Lake.</title>
        <authorList>
            <person name="Zhao B."/>
        </authorList>
    </citation>
    <scope>NUCLEOTIDE SEQUENCE [LARGE SCALE GENOMIC DNA]</scope>
    <source>
        <strain evidence="6 7">BZ-SZ-XJ29</strain>
    </source>
</reference>
<keyword evidence="7" id="KW-1185">Reference proteome</keyword>
<dbReference type="InterPro" id="IPR013815">
    <property type="entry name" value="ATP_grasp_subdomain_1"/>
</dbReference>
<dbReference type="Gene3D" id="3.30.1490.20">
    <property type="entry name" value="ATP-grasp fold, A domain"/>
    <property type="match status" value="1"/>
</dbReference>